<dbReference type="Proteomes" id="UP000694865">
    <property type="component" value="Unplaced"/>
</dbReference>
<evidence type="ECO:0000256" key="2">
    <source>
        <dbReference type="ARBA" id="ARBA00023136"/>
    </source>
</evidence>
<comment type="subcellular location">
    <subcellularLocation>
        <location evidence="1">Membrane</location>
        <topology evidence="1">Single-pass type I membrane protein</topology>
    </subcellularLocation>
</comment>
<dbReference type="PROSITE" id="PS50835">
    <property type="entry name" value="IG_LIKE"/>
    <property type="match status" value="1"/>
</dbReference>
<keyword evidence="3" id="KW-1015">Disulfide bond</keyword>
<evidence type="ECO:0000256" key="1">
    <source>
        <dbReference type="ARBA" id="ARBA00004479"/>
    </source>
</evidence>
<evidence type="ECO:0000256" key="3">
    <source>
        <dbReference type="ARBA" id="ARBA00023157"/>
    </source>
</evidence>
<proteinExistence type="predicted"/>
<keyword evidence="4" id="KW-0325">Glycoprotein</keyword>
<dbReference type="InterPro" id="IPR013783">
    <property type="entry name" value="Ig-like_fold"/>
</dbReference>
<evidence type="ECO:0000313" key="8">
    <source>
        <dbReference type="RefSeq" id="XP_006819869.1"/>
    </source>
</evidence>
<protein>
    <submittedName>
        <fullName evidence="8">Junctional adhesion molecule A-like</fullName>
    </submittedName>
</protein>
<dbReference type="GeneID" id="102809383"/>
<dbReference type="Pfam" id="PF13927">
    <property type="entry name" value="Ig_3"/>
    <property type="match status" value="1"/>
</dbReference>
<dbReference type="Gene3D" id="2.60.40.10">
    <property type="entry name" value="Immunoglobulins"/>
    <property type="match status" value="1"/>
</dbReference>
<dbReference type="InterPro" id="IPR036179">
    <property type="entry name" value="Ig-like_dom_sf"/>
</dbReference>
<organism evidence="7 8">
    <name type="scientific">Saccoglossus kowalevskii</name>
    <name type="common">Acorn worm</name>
    <dbReference type="NCBI Taxonomy" id="10224"/>
    <lineage>
        <taxon>Eukaryota</taxon>
        <taxon>Metazoa</taxon>
        <taxon>Hemichordata</taxon>
        <taxon>Enteropneusta</taxon>
        <taxon>Harrimaniidae</taxon>
        <taxon>Saccoglossus</taxon>
    </lineage>
</organism>
<dbReference type="PANTHER" id="PTHR11640">
    <property type="entry name" value="NEPHRIN"/>
    <property type="match status" value="1"/>
</dbReference>
<accession>A0ABM0MIM8</accession>
<evidence type="ECO:0000259" key="6">
    <source>
        <dbReference type="PROSITE" id="PS50835"/>
    </source>
</evidence>
<gene>
    <name evidence="8" type="primary">LOC102809383</name>
</gene>
<name>A0ABM0MIM8_SACKO</name>
<dbReference type="SUPFAM" id="SSF48726">
    <property type="entry name" value="Immunoglobulin"/>
    <property type="match status" value="2"/>
</dbReference>
<keyword evidence="7" id="KW-1185">Reference proteome</keyword>
<keyword evidence="2" id="KW-0472">Membrane</keyword>
<keyword evidence="5" id="KW-0393">Immunoglobulin domain</keyword>
<dbReference type="InterPro" id="IPR007110">
    <property type="entry name" value="Ig-like_dom"/>
</dbReference>
<dbReference type="InterPro" id="IPR051275">
    <property type="entry name" value="Cell_adhesion_signaling"/>
</dbReference>
<evidence type="ECO:0000256" key="4">
    <source>
        <dbReference type="ARBA" id="ARBA00023180"/>
    </source>
</evidence>
<evidence type="ECO:0000313" key="7">
    <source>
        <dbReference type="Proteomes" id="UP000694865"/>
    </source>
</evidence>
<feature type="domain" description="Ig-like" evidence="6">
    <location>
        <begin position="71"/>
        <end position="157"/>
    </location>
</feature>
<evidence type="ECO:0000256" key="5">
    <source>
        <dbReference type="ARBA" id="ARBA00023319"/>
    </source>
</evidence>
<reference evidence="8" key="1">
    <citation type="submission" date="2025-08" db="UniProtKB">
        <authorList>
            <consortium name="RefSeq"/>
        </authorList>
    </citation>
    <scope>IDENTIFICATION</scope>
    <source>
        <tissue evidence="8">Testes</tissue>
    </source>
</reference>
<dbReference type="RefSeq" id="XP_006819869.1">
    <property type="nucleotide sequence ID" value="XM_006819806.1"/>
</dbReference>
<sequence length="162" mass="17980">MQVVLFIDSSRYSVIHDVPTQFALTITGITEYMAAFDSGQYQCVVTFNNNGVIRSDLVHLSVYVELQTYTPTSIESGVEVPEGDTVIFTCTSTSTGSPQVVHRWFRGGISDASLVSSTSYTSGDTVTTTYTWMAVNADEDVRYYCQAKNTRWSVKLVKLAHF</sequence>